<dbReference type="eggNOG" id="COG3011">
    <property type="taxonomic scope" value="Bacteria"/>
</dbReference>
<feature type="transmembrane region" description="Helical" evidence="2">
    <location>
        <begin position="258"/>
        <end position="277"/>
    </location>
</feature>
<evidence type="ECO:0008006" key="5">
    <source>
        <dbReference type="Google" id="ProtNLM"/>
    </source>
</evidence>
<feature type="transmembrane region" description="Helical" evidence="2">
    <location>
        <begin position="354"/>
        <end position="376"/>
    </location>
</feature>
<protein>
    <recommendedName>
        <fullName evidence="5">HTTM domain-containing protein</fullName>
    </recommendedName>
</protein>
<feature type="transmembrane region" description="Helical" evidence="2">
    <location>
        <begin position="145"/>
        <end position="165"/>
    </location>
</feature>
<feature type="compositionally biased region" description="Basic and acidic residues" evidence="1">
    <location>
        <begin position="1002"/>
        <end position="1023"/>
    </location>
</feature>
<organism evidence="3 4">
    <name type="scientific">Plesiocystis pacifica SIR-1</name>
    <dbReference type="NCBI Taxonomy" id="391625"/>
    <lineage>
        <taxon>Bacteria</taxon>
        <taxon>Pseudomonadati</taxon>
        <taxon>Myxococcota</taxon>
        <taxon>Polyangia</taxon>
        <taxon>Nannocystales</taxon>
        <taxon>Nannocystaceae</taxon>
        <taxon>Plesiocystis</taxon>
    </lineage>
</organism>
<sequence>MSLSLLALAEDVPNYDAIALSPGVGWMLLAAVTCLSLFFIAHRDSWRELFLRLDDPRPMAAMRIAFGFVALCNVNGLWELYSYLFTDEGLFPTDVAQHFRARGQFAGFGDGVAETDPWGFFSSGAAWEWIKGPNWSLLLFDSSPTFFWTYWVVLQVAMLCLIFGFQTKWIKWIAWFLYMGLILRNTLFWEATENVYRVFFLYLCLSRCGEAWSVDNWLRCRRLRKRGRLSEPGKPGEGAGAIVEGKVYEPIYRRIPGWPRMLVILNVATLYCATGTLKNGPIWNQGHAFYYSFNLDHFYRLPPQQLSALFGTTLFRLNTWVVHWWEALFPVMVLAMIVRWYRREQRPRLEGARLWLARLGLGGFVACFYAIILYSYPVHYKVPKNGLKALGFIEIPPERALLTVQLIVAAVIPLAALIVVAGFRALRRRADTPRAERGALPWLDLEWVCRWILGRRVWLLLGMIFHGHLILTMNIGWFSPGLLACYFAFLNGEELAMLLTKIGEAFHRWFRLPVPKHVAEGRWRPAADPRFPRRLRWRGANAGAPVDDPDLGAGKSIRDGFRLPDKVLFTCLGVILIGVLARVYTNEDIWRSIAREVRRAKITVPAGLLDQDTILNPNWFVAMAAVIAIVVMVMRVRAKRDFNAYFIPVLLMAVGGVAWLAAADKTHVAWGLPICGLLAFLACRGPLDDADEAESARLASAKPWAYGPVGRTVIIFLTTYHISAVATTQFPDKDSWSTFRRPINETYKHWLRTSQTTQGWGMFAPNPPRRNVFLRAIVVDQEGERWDLNTDVYACFAPDATDEICDSVYPIPWIWYSRQRKMNRRIAGSEGGKGSWYQKWHARYLCRKWELEHDGVLPQRVELYKIHYPIPAPDKVFMNAYDPKTQYNRFGNHKKIHTTNCLTAPLAQSTNEVRARYGFEPREEKDIHLWSKHRCRKWEEKLIEEARAAGAEVDVLDPRFDVCPGEPKEVERARKALEGEATPAEGKAAKAEAKRVGGKARPKLEPRLEQKPKPEFTPRAKAG</sequence>
<dbReference type="AlphaFoldDB" id="A6G5K2"/>
<accession>A6G5K2</accession>
<name>A6G5K2_9BACT</name>
<feature type="transmembrane region" description="Helical" evidence="2">
    <location>
        <begin position="322"/>
        <end position="342"/>
    </location>
</feature>
<evidence type="ECO:0000313" key="3">
    <source>
        <dbReference type="EMBL" id="EDM78783.1"/>
    </source>
</evidence>
<dbReference type="PANTHER" id="PTHR39535:SF2">
    <property type="entry name" value="HTTM DOMAIN-CONTAINING PROTEIN"/>
    <property type="match status" value="1"/>
</dbReference>
<proteinExistence type="predicted"/>
<feature type="transmembrane region" description="Helical" evidence="2">
    <location>
        <begin position="406"/>
        <end position="426"/>
    </location>
</feature>
<dbReference type="InterPro" id="IPR052964">
    <property type="entry name" value="Sporulation_signal_mat"/>
</dbReference>
<reference evidence="3 4" key="1">
    <citation type="submission" date="2007-06" db="EMBL/GenBank/DDBJ databases">
        <authorList>
            <person name="Shimkets L."/>
            <person name="Ferriera S."/>
            <person name="Johnson J."/>
            <person name="Kravitz S."/>
            <person name="Beeson K."/>
            <person name="Sutton G."/>
            <person name="Rogers Y.-H."/>
            <person name="Friedman R."/>
            <person name="Frazier M."/>
            <person name="Venter J.C."/>
        </authorList>
    </citation>
    <scope>NUCLEOTIDE SEQUENCE [LARGE SCALE GENOMIC DNA]</scope>
    <source>
        <strain evidence="3 4">SIR-1</strain>
    </source>
</reference>
<evidence type="ECO:0000256" key="2">
    <source>
        <dbReference type="SAM" id="Phobius"/>
    </source>
</evidence>
<dbReference type="OrthoDB" id="5476757at2"/>
<feature type="transmembrane region" description="Helical" evidence="2">
    <location>
        <begin position="457"/>
        <end position="475"/>
    </location>
</feature>
<gene>
    <name evidence="3" type="ORF">PPSIR1_32332</name>
</gene>
<evidence type="ECO:0000313" key="4">
    <source>
        <dbReference type="Proteomes" id="UP000005801"/>
    </source>
</evidence>
<dbReference type="Proteomes" id="UP000005801">
    <property type="component" value="Unassembled WGS sequence"/>
</dbReference>
<keyword evidence="2" id="KW-0472">Membrane</keyword>
<dbReference type="PANTHER" id="PTHR39535">
    <property type="entry name" value="SPORULATION-DELAYING PROTEIN SDPB"/>
    <property type="match status" value="1"/>
</dbReference>
<keyword evidence="4" id="KW-1185">Reference proteome</keyword>
<feature type="transmembrane region" description="Helical" evidence="2">
    <location>
        <begin position="619"/>
        <end position="636"/>
    </location>
</feature>
<dbReference type="RefSeq" id="WP_006972001.1">
    <property type="nucleotide sequence ID" value="NZ_ABCS01000026.1"/>
</dbReference>
<comment type="caution">
    <text evidence="3">The sequence shown here is derived from an EMBL/GenBank/DDBJ whole genome shotgun (WGS) entry which is preliminary data.</text>
</comment>
<feature type="transmembrane region" description="Helical" evidence="2">
    <location>
        <begin position="60"/>
        <end position="78"/>
    </location>
</feature>
<feature type="region of interest" description="Disordered" evidence="1">
    <location>
        <begin position="977"/>
        <end position="1023"/>
    </location>
</feature>
<keyword evidence="2" id="KW-0812">Transmembrane</keyword>
<evidence type="ECO:0000256" key="1">
    <source>
        <dbReference type="SAM" id="MobiDB-lite"/>
    </source>
</evidence>
<keyword evidence="2" id="KW-1133">Transmembrane helix</keyword>
<feature type="transmembrane region" description="Helical" evidence="2">
    <location>
        <begin position="20"/>
        <end position="40"/>
    </location>
</feature>
<dbReference type="STRING" id="391625.PPSIR1_32332"/>
<dbReference type="EMBL" id="ABCS01000026">
    <property type="protein sequence ID" value="EDM78783.1"/>
    <property type="molecule type" value="Genomic_DNA"/>
</dbReference>
<feature type="transmembrane region" description="Helical" evidence="2">
    <location>
        <begin position="643"/>
        <end position="662"/>
    </location>
</feature>